<dbReference type="PIRSF" id="PIRSF004950">
    <property type="entry name" value="Mmb_sulf_HI0842"/>
    <property type="match status" value="1"/>
</dbReference>
<dbReference type="SUPFAM" id="SSF53649">
    <property type="entry name" value="Alkaline phosphatase-like"/>
    <property type="match status" value="1"/>
</dbReference>
<evidence type="ECO:0000256" key="1">
    <source>
        <dbReference type="SAM" id="Phobius"/>
    </source>
</evidence>
<keyword evidence="1" id="KW-1133">Transmembrane helix</keyword>
<feature type="transmembrane region" description="Helical" evidence="1">
    <location>
        <begin position="121"/>
        <end position="141"/>
    </location>
</feature>
<reference evidence="5" key="1">
    <citation type="submission" date="2016-10" db="EMBL/GenBank/DDBJ databases">
        <authorList>
            <person name="Varghese N."/>
            <person name="Submissions S."/>
        </authorList>
    </citation>
    <scope>NUCLEOTIDE SEQUENCE [LARGE SCALE GENOMIC DNA]</scope>
    <source>
        <strain evidence="5">DSM 23439</strain>
    </source>
</reference>
<dbReference type="Gene3D" id="3.40.720.10">
    <property type="entry name" value="Alkaline Phosphatase, subunit A"/>
    <property type="match status" value="1"/>
</dbReference>
<evidence type="ECO:0000259" key="2">
    <source>
        <dbReference type="Pfam" id="PF00884"/>
    </source>
</evidence>
<dbReference type="InterPro" id="IPR052701">
    <property type="entry name" value="GAG_Ulvan_Degrading_Sulfatases"/>
</dbReference>
<evidence type="ECO:0008006" key="6">
    <source>
        <dbReference type="Google" id="ProtNLM"/>
    </source>
</evidence>
<gene>
    <name evidence="4" type="ORF">SAMN05421848_2433</name>
</gene>
<accession>A0A1I1LFQ6</accession>
<dbReference type="InterPro" id="IPR000917">
    <property type="entry name" value="Sulfatase_N"/>
</dbReference>
<feature type="transmembrane region" description="Helical" evidence="1">
    <location>
        <begin position="42"/>
        <end position="64"/>
    </location>
</feature>
<dbReference type="AlphaFoldDB" id="A0A1I1LFQ6"/>
<evidence type="ECO:0000313" key="5">
    <source>
        <dbReference type="Proteomes" id="UP000199046"/>
    </source>
</evidence>
<dbReference type="Pfam" id="PF11893">
    <property type="entry name" value="DUF3413"/>
    <property type="match status" value="1"/>
</dbReference>
<dbReference type="STRING" id="402385.SAMN05421848_2433"/>
<dbReference type="InterPro" id="IPR024588">
    <property type="entry name" value="YejM_N"/>
</dbReference>
<protein>
    <recommendedName>
        <fullName evidence="6">Inner membrane protein YejM</fullName>
    </recommendedName>
</protein>
<dbReference type="InterPro" id="IPR012159">
    <property type="entry name" value="YejM-like"/>
</dbReference>
<keyword evidence="1" id="KW-0812">Transmembrane</keyword>
<dbReference type="EMBL" id="FOLY01000005">
    <property type="protein sequence ID" value="SFC71944.1"/>
    <property type="molecule type" value="Genomic_DNA"/>
</dbReference>
<dbReference type="PANTHER" id="PTHR43751:SF3">
    <property type="entry name" value="SULFATASE N-TERMINAL DOMAIN-CONTAINING PROTEIN"/>
    <property type="match status" value="1"/>
</dbReference>
<feature type="domain" description="Sulfatase N-terminal" evidence="2">
    <location>
        <begin position="250"/>
        <end position="531"/>
    </location>
</feature>
<feature type="transmembrane region" description="Helical" evidence="1">
    <location>
        <begin position="12"/>
        <end position="30"/>
    </location>
</feature>
<name>A0A1I1LFQ6_9GAMM</name>
<sequence length="614" mass="68831">MDAVSHRLRATLALALCQLPLVWLIALRYLPFMEMPHDGWGILYLLLTWVGHFGLLVLLGWMLLLLPALVLPSRFLWPLAALLATLGASALLVDTVVYAQYRFHVNYFMVSLFLNDKNGEIFSFSTNTWLVVVGVAAALLAAQGWLARRLIMKGRARRLPVGKVSGVLLLALVASHLLHIVADARYMRSVTQQTGVYPLLFPATAKDFMAEHGWLDPRAARSERADVSAREADELEWPLNPLQCGASSPPNIMLVMIDSWRSDEYDARTTPNIHAALDENGRRYTEHYSGGNSTRTGVMSLFYGLIGNYNAYINNTQTPPLLVTEMQRQNYALGIFAAASLDSVGFDRTVFSSVSPLRTGTPGDTPHERDARMTDDWLEWLGQHERTERDRPWFGMLFYDAPHGYSVPEDADMPFQPSASEMNYLDLGPDTDPTPYANLHRNSVHYDDQLIGRVIDDLKARGEWDNTVLIVTADHGQSFNDFHKNYWGHNSHFAAPQTHVPMILHGPGVSPGVEDGMTSHLDVAPMLMRHALGCTNPLSDYAQGGDLLDEQLNHPWVIASSYLDYGIIEPDRITVVDGTGQWKILDRQLTPLDSPDFSPAVFEALQQFRQFYEK</sequence>
<feature type="domain" description="Inner membrane protein YejM N-terminal" evidence="3">
    <location>
        <begin position="3"/>
        <end position="244"/>
    </location>
</feature>
<dbReference type="Proteomes" id="UP000199046">
    <property type="component" value="Unassembled WGS sequence"/>
</dbReference>
<dbReference type="PANTHER" id="PTHR43751">
    <property type="entry name" value="SULFATASE"/>
    <property type="match status" value="1"/>
</dbReference>
<organism evidence="4 5">
    <name type="scientific">Kushneria avicenniae</name>
    <dbReference type="NCBI Taxonomy" id="402385"/>
    <lineage>
        <taxon>Bacteria</taxon>
        <taxon>Pseudomonadati</taxon>
        <taxon>Pseudomonadota</taxon>
        <taxon>Gammaproteobacteria</taxon>
        <taxon>Oceanospirillales</taxon>
        <taxon>Halomonadaceae</taxon>
        <taxon>Kushneria</taxon>
    </lineage>
</organism>
<evidence type="ECO:0000313" key="4">
    <source>
        <dbReference type="EMBL" id="SFC71944.1"/>
    </source>
</evidence>
<feature type="transmembrane region" description="Helical" evidence="1">
    <location>
        <begin position="161"/>
        <end position="182"/>
    </location>
</feature>
<dbReference type="InterPro" id="IPR017850">
    <property type="entry name" value="Alkaline_phosphatase_core_sf"/>
</dbReference>
<proteinExistence type="predicted"/>
<evidence type="ECO:0000259" key="3">
    <source>
        <dbReference type="Pfam" id="PF11893"/>
    </source>
</evidence>
<keyword evidence="1" id="KW-0472">Membrane</keyword>
<keyword evidence="5" id="KW-1185">Reference proteome</keyword>
<dbReference type="RefSeq" id="WP_245743019.1">
    <property type="nucleotide sequence ID" value="NZ_FOLY01000005.1"/>
</dbReference>
<feature type="transmembrane region" description="Helical" evidence="1">
    <location>
        <begin position="76"/>
        <end position="101"/>
    </location>
</feature>
<dbReference type="CDD" id="cd16148">
    <property type="entry name" value="sulfatase_like"/>
    <property type="match status" value="1"/>
</dbReference>
<dbReference type="Pfam" id="PF00884">
    <property type="entry name" value="Sulfatase"/>
    <property type="match status" value="1"/>
</dbReference>